<dbReference type="SMART" id="SM00612">
    <property type="entry name" value="Kelch"/>
    <property type="match status" value="4"/>
</dbReference>
<accession>A0A0K2T8D9</accession>
<dbReference type="AlphaFoldDB" id="A0A0K2T8D9"/>
<protein>
    <submittedName>
        <fullName evidence="2">Uncharacterized protein</fullName>
    </submittedName>
</protein>
<evidence type="ECO:0000256" key="1">
    <source>
        <dbReference type="ARBA" id="ARBA00022441"/>
    </source>
</evidence>
<keyword evidence="1" id="KW-0880">Kelch repeat</keyword>
<evidence type="ECO:0000313" key="2">
    <source>
        <dbReference type="EMBL" id="CDW22278.1"/>
    </source>
</evidence>
<name>A0A0K2T8D9_LEPSM</name>
<dbReference type="SUPFAM" id="SSF117281">
    <property type="entry name" value="Kelch motif"/>
    <property type="match status" value="1"/>
</dbReference>
<organism evidence="2">
    <name type="scientific">Lepeophtheirus salmonis</name>
    <name type="common">Salmon louse</name>
    <name type="synonym">Caligus salmonis</name>
    <dbReference type="NCBI Taxonomy" id="72036"/>
    <lineage>
        <taxon>Eukaryota</taxon>
        <taxon>Metazoa</taxon>
        <taxon>Ecdysozoa</taxon>
        <taxon>Arthropoda</taxon>
        <taxon>Crustacea</taxon>
        <taxon>Multicrustacea</taxon>
        <taxon>Hexanauplia</taxon>
        <taxon>Copepoda</taxon>
        <taxon>Siphonostomatoida</taxon>
        <taxon>Caligidae</taxon>
        <taxon>Lepeophtheirus</taxon>
    </lineage>
</organism>
<dbReference type="Gene3D" id="2.120.10.80">
    <property type="entry name" value="Kelch-type beta propeller"/>
    <property type="match status" value="1"/>
</dbReference>
<dbReference type="EMBL" id="HACA01004917">
    <property type="protein sequence ID" value="CDW22278.1"/>
    <property type="molecule type" value="Transcribed_RNA"/>
</dbReference>
<reference evidence="2" key="1">
    <citation type="submission" date="2014-05" db="EMBL/GenBank/DDBJ databases">
        <authorList>
            <person name="Chronopoulou M."/>
        </authorList>
    </citation>
    <scope>NUCLEOTIDE SEQUENCE</scope>
    <source>
        <tissue evidence="2">Whole organism</tissue>
    </source>
</reference>
<sequence>MFRQYEKGGASIQLSDSKFLITGGFHIYHSKDTPDADSEVFNGKQWGSGPNLPYGIAHHCALNINSNTTMIIGGEIQNQISPRTFIYDWKFETWRSGPELNIGRKFHSCGLHLGKVIITGGENEEGKALNVTEIFDPFLNKIFFGPRLNHSITKAAMVSLNSNELYLIGGHLTQAVDIIVPQKHIIQYKDSGKWIKVGELSVPMYLHTAHGVPESFWYNCQSSASIIIALNSFYLICMVNAFL</sequence>
<dbReference type="InterPro" id="IPR015915">
    <property type="entry name" value="Kelch-typ_b-propeller"/>
</dbReference>
<dbReference type="InterPro" id="IPR006652">
    <property type="entry name" value="Kelch_1"/>
</dbReference>
<dbReference type="OrthoDB" id="8185403at2759"/>
<proteinExistence type="predicted"/>